<feature type="non-terminal residue" evidence="2">
    <location>
        <position position="332"/>
    </location>
</feature>
<name>A0A1S0TFL4_LOALO</name>
<feature type="non-terminal residue" evidence="2">
    <location>
        <position position="1"/>
    </location>
</feature>
<dbReference type="CTD" id="9953335"/>
<evidence type="ECO:0000313" key="2">
    <source>
        <dbReference type="EMBL" id="EFO12693.1"/>
    </source>
</evidence>
<reference evidence="2" key="1">
    <citation type="submission" date="2012-04" db="EMBL/GenBank/DDBJ databases">
        <title>The Genome Sequence of Loa loa.</title>
        <authorList>
            <consortium name="The Broad Institute Genome Sequencing Platform"/>
            <consortium name="Broad Institute Genome Sequencing Center for Infectious Disease"/>
            <person name="Nutman T.B."/>
            <person name="Fink D.L."/>
            <person name="Russ C."/>
            <person name="Young S."/>
            <person name="Zeng Q."/>
            <person name="Gargeya S."/>
            <person name="Alvarado L."/>
            <person name="Berlin A."/>
            <person name="Chapman S.B."/>
            <person name="Chen Z."/>
            <person name="Freedman E."/>
            <person name="Gellesch M."/>
            <person name="Goldberg J."/>
            <person name="Griggs A."/>
            <person name="Gujja S."/>
            <person name="Heilman E.R."/>
            <person name="Heiman D."/>
            <person name="Howarth C."/>
            <person name="Mehta T."/>
            <person name="Neiman D."/>
            <person name="Pearson M."/>
            <person name="Roberts A."/>
            <person name="Saif S."/>
            <person name="Shea T."/>
            <person name="Shenoy N."/>
            <person name="Sisk P."/>
            <person name="Stolte C."/>
            <person name="Sykes S."/>
            <person name="White J."/>
            <person name="Yandava C."/>
            <person name="Haas B."/>
            <person name="Henn M.R."/>
            <person name="Nusbaum C."/>
            <person name="Birren B."/>
        </authorList>
    </citation>
    <scope>NUCLEOTIDE SEQUENCE [LARGE SCALE GENOMIC DNA]</scope>
</reference>
<feature type="compositionally biased region" description="Basic and acidic residues" evidence="1">
    <location>
        <begin position="243"/>
        <end position="252"/>
    </location>
</feature>
<feature type="compositionally biased region" description="Acidic residues" evidence="1">
    <location>
        <begin position="215"/>
        <end position="228"/>
    </location>
</feature>
<feature type="compositionally biased region" description="Basic and acidic residues" evidence="1">
    <location>
        <begin position="262"/>
        <end position="274"/>
    </location>
</feature>
<sequence length="332" mass="39061">VGKNYITFCRHPCPPPDLLDIEQDPEELSHDKQQQYIFSEKPISQIQEFSKGQLDEIIMLPTPVPLLSAYETSKQKNEQQQSIVETQLPSLTGKSNSDLFREVVGDHQENKEVDRVRTYEEEDLHELQSQPGQINDEISKPIPFNMNDEQAHQLINSQDYHGHEEHVDYNQQHQHQQQQQQQIEDYSQQDDYPEHNRNQQQQVISESDNARETESDGIDYGYDDDSQEETPASADQKPIHPTQNEHKQHDLADISDTQQQEVRQHLEAPSDDFYHQQQGRQEFGELPAEDYHHEQQLHSQPSESESDEYYRQQQQQQEFPTALPEDYRHEQQ</sequence>
<dbReference type="RefSeq" id="XP_003151376.1">
    <property type="nucleotide sequence ID" value="XM_003151328.1"/>
</dbReference>
<feature type="region of interest" description="Disordered" evidence="1">
    <location>
        <begin position="169"/>
        <end position="332"/>
    </location>
</feature>
<dbReference type="GeneID" id="9953335"/>
<dbReference type="KEGG" id="loa:LOAG_15840"/>
<accession>A0A1S0TFL4</accession>
<evidence type="ECO:0000256" key="1">
    <source>
        <dbReference type="SAM" id="MobiDB-lite"/>
    </source>
</evidence>
<protein>
    <submittedName>
        <fullName evidence="2">Uncharacterized protein</fullName>
    </submittedName>
</protein>
<gene>
    <name evidence="2" type="ORF">LOAG_15840</name>
</gene>
<dbReference type="InParanoid" id="A0A1S0TFL4"/>
<feature type="region of interest" description="Disordered" evidence="1">
    <location>
        <begin position="123"/>
        <end position="144"/>
    </location>
</feature>
<dbReference type="EMBL" id="JH714975">
    <property type="protein sequence ID" value="EFO12693.1"/>
    <property type="molecule type" value="Genomic_DNA"/>
</dbReference>
<dbReference type="AlphaFoldDB" id="A0A1S0TFL4"/>
<feature type="compositionally biased region" description="Polar residues" evidence="1">
    <location>
        <begin position="198"/>
        <end position="207"/>
    </location>
</feature>
<organism evidence="2">
    <name type="scientific">Loa loa</name>
    <name type="common">Eye worm</name>
    <name type="synonym">Filaria loa</name>
    <dbReference type="NCBI Taxonomy" id="7209"/>
    <lineage>
        <taxon>Eukaryota</taxon>
        <taxon>Metazoa</taxon>
        <taxon>Ecdysozoa</taxon>
        <taxon>Nematoda</taxon>
        <taxon>Chromadorea</taxon>
        <taxon>Rhabditida</taxon>
        <taxon>Spirurina</taxon>
        <taxon>Spiruromorpha</taxon>
        <taxon>Filarioidea</taxon>
        <taxon>Onchocercidae</taxon>
        <taxon>Loa</taxon>
    </lineage>
</organism>
<proteinExistence type="predicted"/>
<feature type="compositionally biased region" description="Low complexity" evidence="1">
    <location>
        <begin position="171"/>
        <end position="182"/>
    </location>
</feature>